<feature type="non-terminal residue" evidence="1">
    <location>
        <position position="1"/>
    </location>
</feature>
<accession>A0A371F1Y2</accession>
<reference evidence="1" key="1">
    <citation type="submission" date="2018-05" db="EMBL/GenBank/DDBJ databases">
        <title>Draft genome of Mucuna pruriens seed.</title>
        <authorList>
            <person name="Nnadi N.E."/>
            <person name="Vos R."/>
            <person name="Hasami M.H."/>
            <person name="Devisetty U.K."/>
            <person name="Aguiy J.C."/>
        </authorList>
    </citation>
    <scope>NUCLEOTIDE SEQUENCE [LARGE SCALE GENOMIC DNA]</scope>
    <source>
        <strain evidence="1">JCA_2017</strain>
    </source>
</reference>
<protein>
    <recommendedName>
        <fullName evidence="3">Reverse transcriptase Ty1/copia-type domain-containing protein</fullName>
    </recommendedName>
</protein>
<name>A0A371F1Y2_MUCPR</name>
<sequence length="248" mass="29321">MTRVIQEMKSLRMIGHANMGNELYSLNMTRTLFKPCLMFLTLILQYKYPFESLHRPLSTILVLKVFWSLFFSSTLKENQIKLDPQNYKCFFSFKLEPNCLTSPLLEVTQFFILHLQSSRIINFPSINFITLYPFLSHLNHKINKWPLTLKDELQALATNNTWELTDLHIRKFQLIVSGSRKLNTRKMEALKSTRRDLLPRVTPNKRTLITFSWVVDMNNAFLHKDLDEKVYMSCLLILSITHLIKYIN</sequence>
<comment type="caution">
    <text evidence="1">The sequence shown here is derived from an EMBL/GenBank/DDBJ whole genome shotgun (WGS) entry which is preliminary data.</text>
</comment>
<dbReference type="AlphaFoldDB" id="A0A371F1Y2"/>
<gene>
    <name evidence="1" type="ORF">CR513_48248</name>
</gene>
<proteinExistence type="predicted"/>
<dbReference type="EMBL" id="QJKJ01010971">
    <property type="protein sequence ID" value="RDX72291.1"/>
    <property type="molecule type" value="Genomic_DNA"/>
</dbReference>
<keyword evidence="2" id="KW-1185">Reference proteome</keyword>
<dbReference type="Proteomes" id="UP000257109">
    <property type="component" value="Unassembled WGS sequence"/>
</dbReference>
<evidence type="ECO:0008006" key="3">
    <source>
        <dbReference type="Google" id="ProtNLM"/>
    </source>
</evidence>
<organism evidence="1 2">
    <name type="scientific">Mucuna pruriens</name>
    <name type="common">Velvet bean</name>
    <name type="synonym">Dolichos pruriens</name>
    <dbReference type="NCBI Taxonomy" id="157652"/>
    <lineage>
        <taxon>Eukaryota</taxon>
        <taxon>Viridiplantae</taxon>
        <taxon>Streptophyta</taxon>
        <taxon>Embryophyta</taxon>
        <taxon>Tracheophyta</taxon>
        <taxon>Spermatophyta</taxon>
        <taxon>Magnoliopsida</taxon>
        <taxon>eudicotyledons</taxon>
        <taxon>Gunneridae</taxon>
        <taxon>Pentapetalae</taxon>
        <taxon>rosids</taxon>
        <taxon>fabids</taxon>
        <taxon>Fabales</taxon>
        <taxon>Fabaceae</taxon>
        <taxon>Papilionoideae</taxon>
        <taxon>50 kb inversion clade</taxon>
        <taxon>NPAAA clade</taxon>
        <taxon>indigoferoid/millettioid clade</taxon>
        <taxon>Phaseoleae</taxon>
        <taxon>Mucuna</taxon>
    </lineage>
</organism>
<evidence type="ECO:0000313" key="1">
    <source>
        <dbReference type="EMBL" id="RDX72291.1"/>
    </source>
</evidence>
<evidence type="ECO:0000313" key="2">
    <source>
        <dbReference type="Proteomes" id="UP000257109"/>
    </source>
</evidence>